<evidence type="ECO:0000259" key="1">
    <source>
        <dbReference type="Pfam" id="PF13188"/>
    </source>
</evidence>
<dbReference type="Gene3D" id="3.30.450.20">
    <property type="entry name" value="PAS domain"/>
    <property type="match status" value="1"/>
</dbReference>
<evidence type="ECO:0000313" key="2">
    <source>
        <dbReference type="EMBL" id="MBI5078877.1"/>
    </source>
</evidence>
<dbReference type="Proteomes" id="UP000808761">
    <property type="component" value="Unassembled WGS sequence"/>
</dbReference>
<protein>
    <submittedName>
        <fullName evidence="2">PAS domain-containing protein</fullName>
    </submittedName>
</protein>
<dbReference type="SUPFAM" id="SSF55785">
    <property type="entry name" value="PYP-like sensor domain (PAS domain)"/>
    <property type="match status" value="1"/>
</dbReference>
<gene>
    <name evidence="2" type="ORF">HZB08_02525</name>
</gene>
<proteinExistence type="predicted"/>
<dbReference type="Pfam" id="PF13188">
    <property type="entry name" value="PAS_8"/>
    <property type="match status" value="1"/>
</dbReference>
<accession>A0A9D6UMH6</accession>
<dbReference type="InterPro" id="IPR035965">
    <property type="entry name" value="PAS-like_dom_sf"/>
</dbReference>
<reference evidence="2" key="1">
    <citation type="submission" date="2020-07" db="EMBL/GenBank/DDBJ databases">
        <title>Huge and variable diversity of episymbiotic CPR bacteria and DPANN archaea in groundwater ecosystems.</title>
        <authorList>
            <person name="He C.Y."/>
            <person name="Keren R."/>
            <person name="Whittaker M."/>
            <person name="Farag I.F."/>
            <person name="Doudna J."/>
            <person name="Cate J.H.D."/>
            <person name="Banfield J.F."/>
        </authorList>
    </citation>
    <scope>NUCLEOTIDE SEQUENCE</scope>
    <source>
        <strain evidence="2">NC_groundwater_1860_Pr3_B-0.1um_51_7</strain>
    </source>
</reference>
<comment type="caution">
    <text evidence="2">The sequence shown here is derived from an EMBL/GenBank/DDBJ whole genome shotgun (WGS) entry which is preliminary data.</text>
</comment>
<evidence type="ECO:0000313" key="3">
    <source>
        <dbReference type="Proteomes" id="UP000808761"/>
    </source>
</evidence>
<feature type="domain" description="PAS" evidence="1">
    <location>
        <begin position="13"/>
        <end position="43"/>
    </location>
</feature>
<sequence>MTNDKTFKLSVENLETIVQSITEGILLLDRNLKIVWANKAFFEQSKYK</sequence>
<dbReference type="EMBL" id="JACRKR010000125">
    <property type="protein sequence ID" value="MBI5078877.1"/>
    <property type="molecule type" value="Genomic_DNA"/>
</dbReference>
<dbReference type="AlphaFoldDB" id="A0A9D6UMH6"/>
<name>A0A9D6UMH6_UNCSA</name>
<organism evidence="2 3">
    <name type="scientific">Candidatus Saganbacteria bacterium</name>
    <dbReference type="NCBI Taxonomy" id="2575572"/>
    <lineage>
        <taxon>Bacteria</taxon>
        <taxon>Bacillati</taxon>
        <taxon>Saganbacteria</taxon>
    </lineage>
</organism>
<feature type="non-terminal residue" evidence="2">
    <location>
        <position position="48"/>
    </location>
</feature>
<dbReference type="InterPro" id="IPR000014">
    <property type="entry name" value="PAS"/>
</dbReference>